<dbReference type="Gene3D" id="3.10.129.10">
    <property type="entry name" value="Hotdog Thioesterase"/>
    <property type="match status" value="1"/>
</dbReference>
<evidence type="ECO:0000256" key="1">
    <source>
        <dbReference type="ARBA" id="ARBA00010458"/>
    </source>
</evidence>
<dbReference type="Pfam" id="PF03061">
    <property type="entry name" value="4HBT"/>
    <property type="match status" value="1"/>
</dbReference>
<dbReference type="InterPro" id="IPR033120">
    <property type="entry name" value="HOTDOG_ACOT"/>
</dbReference>
<gene>
    <name evidence="5" type="ORF">NMK71_10075</name>
</gene>
<evidence type="ECO:0000256" key="2">
    <source>
        <dbReference type="ARBA" id="ARBA00022801"/>
    </source>
</evidence>
<dbReference type="PANTHER" id="PTHR11049">
    <property type="entry name" value="ACYL COENZYME A THIOESTER HYDROLASE"/>
    <property type="match status" value="1"/>
</dbReference>
<protein>
    <submittedName>
        <fullName evidence="5">Acyl-CoA thioesterase</fullName>
    </submittedName>
</protein>
<name>A0A9X4MZW1_9FLAO</name>
<comment type="caution">
    <text evidence="5">The sequence shown here is derived from an EMBL/GenBank/DDBJ whole genome shotgun (WGS) entry which is preliminary data.</text>
</comment>
<dbReference type="InterPro" id="IPR029069">
    <property type="entry name" value="HotDog_dom_sf"/>
</dbReference>
<accession>A0A9X4MZW1</accession>
<keyword evidence="2 3" id="KW-0378">Hydrolase</keyword>
<dbReference type="GO" id="GO:0005737">
    <property type="term" value="C:cytoplasm"/>
    <property type="evidence" value="ECO:0007669"/>
    <property type="project" value="TreeGrafter"/>
</dbReference>
<dbReference type="AlphaFoldDB" id="A0A9X4MZW1"/>
<feature type="domain" description="HotDog ACOT-type" evidence="4">
    <location>
        <begin position="8"/>
        <end position="121"/>
    </location>
</feature>
<dbReference type="SUPFAM" id="SSF54637">
    <property type="entry name" value="Thioesterase/thiol ester dehydrase-isomerase"/>
    <property type="match status" value="1"/>
</dbReference>
<evidence type="ECO:0000256" key="3">
    <source>
        <dbReference type="PROSITE-ProRule" id="PRU01106"/>
    </source>
</evidence>
<dbReference type="Proteomes" id="UP001152599">
    <property type="component" value="Unassembled WGS sequence"/>
</dbReference>
<evidence type="ECO:0000313" key="5">
    <source>
        <dbReference type="EMBL" id="MDG4946765.1"/>
    </source>
</evidence>
<sequence>MDKYKTPNDTLTIMTNIVLPSETNYLENMFGGELLSRMDKACSISARRHAETHRVVTASVNQVSFIHPIPVGSIVKIEAKVSRAFNSSMEIISDVWLEDPTTGETIKTNQGIYTFVAVNEENKPIPVPPIIPQSVEEHERYDAALRRKQLSLVVARRMSPDDATELKALFYPDLAKEDK</sequence>
<comment type="similarity">
    <text evidence="1">Belongs to the acyl coenzyme A hydrolase family.</text>
</comment>
<reference evidence="5" key="1">
    <citation type="submission" date="2022-07" db="EMBL/GenBank/DDBJ databases">
        <title>Description and genome-wide analysis of Profundicola chukchiensis gen. nov., sp. nov., marine bacteria isolated from bottom sediments of the Chukchi Sea.</title>
        <authorList>
            <person name="Romanenko L."/>
            <person name="Otstavnykh N."/>
            <person name="Kurilenko V."/>
            <person name="Eremeev V."/>
            <person name="Velansky P."/>
            <person name="Mikhailov V."/>
            <person name="Isaeva M."/>
        </authorList>
    </citation>
    <scope>NUCLEOTIDE SEQUENCE</scope>
    <source>
        <strain evidence="5">KMM 9713</strain>
    </source>
</reference>
<dbReference type="RefSeq" id="WP_304421090.1">
    <property type="nucleotide sequence ID" value="NZ_JANCMU010000006.1"/>
</dbReference>
<keyword evidence="6" id="KW-1185">Reference proteome</keyword>
<organism evidence="5 6">
    <name type="scientific">Profundicola chukchiensis</name>
    <dbReference type="NCBI Taxonomy" id="2961959"/>
    <lineage>
        <taxon>Bacteria</taxon>
        <taxon>Pseudomonadati</taxon>
        <taxon>Bacteroidota</taxon>
        <taxon>Flavobacteriia</taxon>
        <taxon>Flavobacteriales</taxon>
        <taxon>Weeksellaceae</taxon>
        <taxon>Profundicola</taxon>
    </lineage>
</organism>
<evidence type="ECO:0000259" key="4">
    <source>
        <dbReference type="PROSITE" id="PS51770"/>
    </source>
</evidence>
<dbReference type="GO" id="GO:0006637">
    <property type="term" value="P:acyl-CoA metabolic process"/>
    <property type="evidence" value="ECO:0007669"/>
    <property type="project" value="TreeGrafter"/>
</dbReference>
<dbReference type="InterPro" id="IPR040170">
    <property type="entry name" value="Cytosol_ACT"/>
</dbReference>
<evidence type="ECO:0000313" key="6">
    <source>
        <dbReference type="Proteomes" id="UP001152599"/>
    </source>
</evidence>
<dbReference type="PROSITE" id="PS51770">
    <property type="entry name" value="HOTDOG_ACOT"/>
    <property type="match status" value="1"/>
</dbReference>
<proteinExistence type="inferred from homology"/>
<dbReference type="GO" id="GO:0052816">
    <property type="term" value="F:long-chain fatty acyl-CoA hydrolase activity"/>
    <property type="evidence" value="ECO:0007669"/>
    <property type="project" value="TreeGrafter"/>
</dbReference>
<dbReference type="InterPro" id="IPR006683">
    <property type="entry name" value="Thioestr_dom"/>
</dbReference>
<dbReference type="EMBL" id="JANCMU010000006">
    <property type="protein sequence ID" value="MDG4946765.1"/>
    <property type="molecule type" value="Genomic_DNA"/>
</dbReference>
<dbReference type="CDD" id="cd03442">
    <property type="entry name" value="BFIT_BACH"/>
    <property type="match status" value="1"/>
</dbReference>